<dbReference type="InterPro" id="IPR050585">
    <property type="entry name" value="Xaa-Pro_dipeptidyl-ppase/CocE"/>
</dbReference>
<dbReference type="SUPFAM" id="SSF53474">
    <property type="entry name" value="alpha/beta-Hydrolases"/>
    <property type="match status" value="1"/>
</dbReference>
<feature type="signal peptide" evidence="3">
    <location>
        <begin position="1"/>
        <end position="19"/>
    </location>
</feature>
<dbReference type="InterPro" id="IPR013736">
    <property type="entry name" value="Xaa-Pro_dipept_C"/>
</dbReference>
<dbReference type="RefSeq" id="WP_267541421.1">
    <property type="nucleotide sequence ID" value="NZ_JAPNKA010000001.1"/>
</dbReference>
<dbReference type="PANTHER" id="PTHR43056">
    <property type="entry name" value="PEPTIDASE S9 PROLYL OLIGOPEPTIDASE"/>
    <property type="match status" value="1"/>
</dbReference>
<keyword evidence="3" id="KW-0732">Signal</keyword>
<name>A0ABT4AMG1_9BACT</name>
<dbReference type="Pfam" id="PF02129">
    <property type="entry name" value="Peptidase_S15"/>
    <property type="match status" value="2"/>
</dbReference>
<dbReference type="InterPro" id="IPR000383">
    <property type="entry name" value="Xaa-Pro-like_dom"/>
</dbReference>
<keyword evidence="6" id="KW-1185">Reference proteome</keyword>
<dbReference type="InterPro" id="IPR029058">
    <property type="entry name" value="AB_hydrolase_fold"/>
</dbReference>
<evidence type="ECO:0000313" key="6">
    <source>
        <dbReference type="Proteomes" id="UP001207654"/>
    </source>
</evidence>
<evidence type="ECO:0000259" key="4">
    <source>
        <dbReference type="SMART" id="SM00939"/>
    </source>
</evidence>
<dbReference type="Proteomes" id="UP001207654">
    <property type="component" value="Unassembled WGS sequence"/>
</dbReference>
<dbReference type="Gene3D" id="3.40.50.1820">
    <property type="entry name" value="alpha/beta hydrolase"/>
    <property type="match status" value="2"/>
</dbReference>
<evidence type="ECO:0000256" key="2">
    <source>
        <dbReference type="SAM" id="MobiDB-lite"/>
    </source>
</evidence>
<dbReference type="SUPFAM" id="SSF49785">
    <property type="entry name" value="Galactose-binding domain-like"/>
    <property type="match status" value="1"/>
</dbReference>
<dbReference type="InterPro" id="IPR008979">
    <property type="entry name" value="Galactose-bd-like_sf"/>
</dbReference>
<feature type="compositionally biased region" description="Pro residues" evidence="2">
    <location>
        <begin position="525"/>
        <end position="534"/>
    </location>
</feature>
<dbReference type="SMART" id="SM00939">
    <property type="entry name" value="PepX_C"/>
    <property type="match status" value="1"/>
</dbReference>
<dbReference type="Gene3D" id="2.60.120.260">
    <property type="entry name" value="Galactose-binding domain-like"/>
    <property type="match status" value="1"/>
</dbReference>
<feature type="region of interest" description="Disordered" evidence="2">
    <location>
        <begin position="511"/>
        <end position="562"/>
    </location>
</feature>
<gene>
    <name evidence="5" type="ORF">OV287_51300</name>
</gene>
<reference evidence="5 6" key="1">
    <citation type="submission" date="2022-11" db="EMBL/GenBank/DDBJ databases">
        <title>Minimal conservation of predation-associated metabolite biosynthetic gene clusters underscores biosynthetic potential of Myxococcota including descriptions for ten novel species: Archangium lansinium sp. nov., Myxococcus landrumus sp. nov., Nannocystis bai.</title>
        <authorList>
            <person name="Ahearne A."/>
            <person name="Stevens C."/>
            <person name="Phillips K."/>
        </authorList>
    </citation>
    <scope>NUCLEOTIDE SEQUENCE [LARGE SCALE GENOMIC DNA]</scope>
    <source>
        <strain evidence="5 6">MIWBW</strain>
    </source>
</reference>
<dbReference type="InterPro" id="IPR005674">
    <property type="entry name" value="CocE/Ser_esterase"/>
</dbReference>
<dbReference type="EMBL" id="JAPNKA010000001">
    <property type="protein sequence ID" value="MCY1082868.1"/>
    <property type="molecule type" value="Genomic_DNA"/>
</dbReference>
<protein>
    <submittedName>
        <fullName evidence="5">CocE/NonD family hydrolase</fullName>
    </submittedName>
</protein>
<comment type="caution">
    <text evidence="5">The sequence shown here is derived from an EMBL/GenBank/DDBJ whole genome shotgun (WGS) entry which is preliminary data.</text>
</comment>
<accession>A0ABT4AMG1</accession>
<keyword evidence="1 5" id="KW-0378">Hydrolase</keyword>
<dbReference type="NCBIfam" id="TIGR00976">
    <property type="entry name" value="CocE_NonD"/>
    <property type="match status" value="2"/>
</dbReference>
<evidence type="ECO:0000313" key="5">
    <source>
        <dbReference type="EMBL" id="MCY1082868.1"/>
    </source>
</evidence>
<feature type="chain" id="PRO_5045803260" evidence="3">
    <location>
        <begin position="20"/>
        <end position="583"/>
    </location>
</feature>
<proteinExistence type="predicted"/>
<evidence type="ECO:0000256" key="3">
    <source>
        <dbReference type="SAM" id="SignalP"/>
    </source>
</evidence>
<dbReference type="GO" id="GO:0016787">
    <property type="term" value="F:hydrolase activity"/>
    <property type="evidence" value="ECO:0007669"/>
    <property type="project" value="UniProtKB-KW"/>
</dbReference>
<dbReference type="Pfam" id="PF08530">
    <property type="entry name" value="PepX_C"/>
    <property type="match status" value="1"/>
</dbReference>
<sequence>MRTIVPGLLFVMCAQSALAATKTEVMVPMPDGTRLMTDVWRPDPAQFPGPRPVILRRTPYGRGFPFPQSLLVWNLADLNGYIVVSQDVRGRGGSEGTFLPFFTDAVDGPATMRWIEQQAWCDGNIGSFGASAEGIVQLLALPDAPDSLRCAHVQNASDNLYDSLMPGGAWRAELTTSWLNGFPTPTTLAAWRAHEAKSTYWDPVIVDAAERSRIRARVYMTSGFFDIFALQQTAAFSHYVTDSAPGSGHTLVLGPWTHGDATTPIGELSYANVAAPTDDNLAFFNHCLKGKGTPNWPSLRYFVTQIGDDGKAATGEWRQGTLWPPPESILTPWYLTAAQDVTTLTVDPSNPVPTVGGANLSVADGPREQSALDARGDVLTFTTAPGTSDYELIGNPKARIYAAGATTDVDVVVRLTQVAPNGKSLLLTDGVRRGRFVADPSVLTPLTPGVPVPFELDLGPVAVRVKAGHRLRVAISGTNSPHYEVNPNVAEPLSSSPTPVMTTLSIYTDPAHPSTVTLPVASGTPPLPPPPPPGEGEGSGADEDDVDAGAPTGCNCGSGPGQAVSMWVAGGGIFALRRRRRHG</sequence>
<feature type="domain" description="Xaa-Pro dipeptidyl-peptidase C-terminal" evidence="4">
    <location>
        <begin position="281"/>
        <end position="517"/>
    </location>
</feature>
<organism evidence="5 6">
    <name type="scientific">Archangium lansingense</name>
    <dbReference type="NCBI Taxonomy" id="2995310"/>
    <lineage>
        <taxon>Bacteria</taxon>
        <taxon>Pseudomonadati</taxon>
        <taxon>Myxococcota</taxon>
        <taxon>Myxococcia</taxon>
        <taxon>Myxococcales</taxon>
        <taxon>Cystobacterineae</taxon>
        <taxon>Archangiaceae</taxon>
        <taxon>Archangium</taxon>
    </lineage>
</organism>
<dbReference type="PANTHER" id="PTHR43056:SF10">
    <property type="entry name" value="COCE_NOND FAMILY, PUTATIVE (AFU_ORTHOLOGUE AFUA_7G00600)-RELATED"/>
    <property type="match status" value="1"/>
</dbReference>
<evidence type="ECO:0000256" key="1">
    <source>
        <dbReference type="ARBA" id="ARBA00022801"/>
    </source>
</evidence>